<evidence type="ECO:0000256" key="1">
    <source>
        <dbReference type="SAM" id="MobiDB-lite"/>
    </source>
</evidence>
<evidence type="ECO:0000313" key="2">
    <source>
        <dbReference type="EMBL" id="KEQ98280.1"/>
    </source>
</evidence>
<gene>
    <name evidence="2" type="ORF">AUEXF2481DRAFT_477508</name>
</gene>
<keyword evidence="3" id="KW-1185">Reference proteome</keyword>
<dbReference type="GeneID" id="25368370"/>
<accession>A0A074YKR1</accession>
<dbReference type="STRING" id="1043005.A0A074YKR1"/>
<feature type="compositionally biased region" description="Polar residues" evidence="1">
    <location>
        <begin position="1"/>
        <end position="10"/>
    </location>
</feature>
<dbReference type="AlphaFoldDB" id="A0A074YKR1"/>
<dbReference type="InParanoid" id="A0A074YKR1"/>
<feature type="region of interest" description="Disordered" evidence="1">
    <location>
        <begin position="144"/>
        <end position="204"/>
    </location>
</feature>
<feature type="region of interest" description="Disordered" evidence="1">
    <location>
        <begin position="1"/>
        <end position="29"/>
    </location>
</feature>
<reference evidence="2 3" key="1">
    <citation type="journal article" date="2014" name="BMC Genomics">
        <title>Genome sequencing of four Aureobasidium pullulans varieties: biotechnological potential, stress tolerance, and description of new species.</title>
        <authorList>
            <person name="Gostin Ar C."/>
            <person name="Ohm R.A."/>
            <person name="Kogej T."/>
            <person name="Sonjak S."/>
            <person name="Turk M."/>
            <person name="Zajc J."/>
            <person name="Zalar P."/>
            <person name="Grube M."/>
            <person name="Sun H."/>
            <person name="Han J."/>
            <person name="Sharma A."/>
            <person name="Chiniquy J."/>
            <person name="Ngan C.Y."/>
            <person name="Lipzen A."/>
            <person name="Barry K."/>
            <person name="Grigoriev I.V."/>
            <person name="Gunde-Cimerman N."/>
        </authorList>
    </citation>
    <scope>NUCLEOTIDE SEQUENCE [LARGE SCALE GENOMIC DNA]</scope>
    <source>
        <strain evidence="2 3">EXF-2481</strain>
    </source>
</reference>
<feature type="region of interest" description="Disordered" evidence="1">
    <location>
        <begin position="56"/>
        <end position="119"/>
    </location>
</feature>
<evidence type="ECO:0000313" key="3">
    <source>
        <dbReference type="Proteomes" id="UP000030641"/>
    </source>
</evidence>
<dbReference type="RefSeq" id="XP_013347045.1">
    <property type="nucleotide sequence ID" value="XM_013491591.1"/>
</dbReference>
<name>A0A074YKR1_AURSE</name>
<feature type="compositionally biased region" description="Polar residues" evidence="1">
    <location>
        <begin position="149"/>
        <end position="165"/>
    </location>
</feature>
<feature type="compositionally biased region" description="Pro residues" evidence="1">
    <location>
        <begin position="183"/>
        <end position="202"/>
    </location>
</feature>
<protein>
    <submittedName>
        <fullName evidence="2">Uncharacterized protein</fullName>
    </submittedName>
</protein>
<proteinExistence type="predicted"/>
<organism evidence="2 3">
    <name type="scientific">Aureobasidium subglaciale (strain EXF-2481)</name>
    <name type="common">Aureobasidium pullulans var. subglaciale</name>
    <dbReference type="NCBI Taxonomy" id="1043005"/>
    <lineage>
        <taxon>Eukaryota</taxon>
        <taxon>Fungi</taxon>
        <taxon>Dikarya</taxon>
        <taxon>Ascomycota</taxon>
        <taxon>Pezizomycotina</taxon>
        <taxon>Dothideomycetes</taxon>
        <taxon>Dothideomycetidae</taxon>
        <taxon>Dothideales</taxon>
        <taxon>Saccotheciaceae</taxon>
        <taxon>Aureobasidium</taxon>
    </lineage>
</organism>
<dbReference type="HOGENOM" id="CLU_891332_0_0_1"/>
<dbReference type="Proteomes" id="UP000030641">
    <property type="component" value="Unassembled WGS sequence"/>
</dbReference>
<dbReference type="OrthoDB" id="3914972at2759"/>
<sequence>MPKSNKQTNKCRGRTPYPKTRIFDPPPGFTPSCPNPAWAAHPLTVYEQSQSLSDFLRDLRNGVTGPPDDPTVDPEQSAPAEVRGGDAGGGAGEYPGPDIGGRIMESGPPESPGEDLDFTWIVEYPGGGSETLRLDGGIDKEVVDEPNKESQNNPENKGQDSNQASPVIPVDLPEFPIFEPAPHEPISPPETPEQQKPPPPNLDPIIFSTAYERDLAQQLKEYNENTPWPVTLGEKLSPAPAWHAECPEGYEPIPCAGYPLERRQRQLWLPAGHDQSIERDKAGHYCLDLPEWDRCVMGKCSGCEICRPGYRG</sequence>
<dbReference type="EMBL" id="KL584752">
    <property type="protein sequence ID" value="KEQ98280.1"/>
    <property type="molecule type" value="Genomic_DNA"/>
</dbReference>